<keyword evidence="1" id="KW-1133">Transmembrane helix</keyword>
<dbReference type="AlphaFoldDB" id="A0A2N9IPS2"/>
<evidence type="ECO:0000313" key="2">
    <source>
        <dbReference type="EMBL" id="SPD25991.1"/>
    </source>
</evidence>
<organism evidence="2">
    <name type="scientific">Fagus sylvatica</name>
    <name type="common">Beechnut</name>
    <dbReference type="NCBI Taxonomy" id="28930"/>
    <lineage>
        <taxon>Eukaryota</taxon>
        <taxon>Viridiplantae</taxon>
        <taxon>Streptophyta</taxon>
        <taxon>Embryophyta</taxon>
        <taxon>Tracheophyta</taxon>
        <taxon>Spermatophyta</taxon>
        <taxon>Magnoliopsida</taxon>
        <taxon>eudicotyledons</taxon>
        <taxon>Gunneridae</taxon>
        <taxon>Pentapetalae</taxon>
        <taxon>rosids</taxon>
        <taxon>fabids</taxon>
        <taxon>Fagales</taxon>
        <taxon>Fagaceae</taxon>
        <taxon>Fagus</taxon>
    </lineage>
</organism>
<proteinExistence type="predicted"/>
<name>A0A2N9IPS2_FAGSY</name>
<gene>
    <name evidence="2" type="ORF">FSB_LOCUS53873</name>
</gene>
<sequence>MSMEIMIDAASFEAKLLQLQEVSPLTLRSNPIFVQMLFKQWLSLPDSNRLVIIMLFQIVLCSILLLIT</sequence>
<accession>A0A2N9IPS2</accession>
<keyword evidence="1" id="KW-0812">Transmembrane</keyword>
<keyword evidence="1" id="KW-0472">Membrane</keyword>
<dbReference type="EMBL" id="OIVN01006138">
    <property type="protein sequence ID" value="SPD25991.1"/>
    <property type="molecule type" value="Genomic_DNA"/>
</dbReference>
<reference evidence="2" key="1">
    <citation type="submission" date="2018-02" db="EMBL/GenBank/DDBJ databases">
        <authorList>
            <person name="Cohen D.B."/>
            <person name="Kent A.D."/>
        </authorList>
    </citation>
    <scope>NUCLEOTIDE SEQUENCE</scope>
</reference>
<protein>
    <submittedName>
        <fullName evidence="2">Uncharacterized protein</fullName>
    </submittedName>
</protein>
<evidence type="ECO:0000256" key="1">
    <source>
        <dbReference type="SAM" id="Phobius"/>
    </source>
</evidence>
<feature type="transmembrane region" description="Helical" evidence="1">
    <location>
        <begin position="50"/>
        <end position="67"/>
    </location>
</feature>